<dbReference type="RefSeq" id="WP_272422579.1">
    <property type="nucleotide sequence ID" value="NZ_JAGTJJ010000009.1"/>
</dbReference>
<accession>A0A9X3X7C9</accession>
<evidence type="ECO:0000256" key="2">
    <source>
        <dbReference type="PROSITE-ProRule" id="PRU00169"/>
    </source>
</evidence>
<reference evidence="4 5" key="1">
    <citation type="submission" date="2021-04" db="EMBL/GenBank/DDBJ databases">
        <title>Genome analysis of Polyangium sp.</title>
        <authorList>
            <person name="Li Y."/>
            <person name="Wang J."/>
        </authorList>
    </citation>
    <scope>NUCLEOTIDE SEQUENCE [LARGE SCALE GENOMIC DNA]</scope>
    <source>
        <strain evidence="4 5">SDU14</strain>
    </source>
</reference>
<dbReference type="InterPro" id="IPR011006">
    <property type="entry name" value="CheY-like_superfamily"/>
</dbReference>
<dbReference type="SUPFAM" id="SSF52172">
    <property type="entry name" value="CheY-like"/>
    <property type="match status" value="1"/>
</dbReference>
<dbReference type="InterPro" id="IPR013656">
    <property type="entry name" value="PAS_4"/>
</dbReference>
<dbReference type="PROSITE" id="PS50110">
    <property type="entry name" value="RESPONSE_REGULATORY"/>
    <property type="match status" value="1"/>
</dbReference>
<keyword evidence="1 2" id="KW-0597">Phosphoprotein</keyword>
<evidence type="ECO:0000313" key="5">
    <source>
        <dbReference type="Proteomes" id="UP001151081"/>
    </source>
</evidence>
<dbReference type="Gene3D" id="3.40.50.2300">
    <property type="match status" value="1"/>
</dbReference>
<dbReference type="Pfam" id="PF00072">
    <property type="entry name" value="Response_reg"/>
    <property type="match status" value="1"/>
</dbReference>
<organism evidence="4 5">
    <name type="scientific">Polyangium jinanense</name>
    <dbReference type="NCBI Taxonomy" id="2829994"/>
    <lineage>
        <taxon>Bacteria</taxon>
        <taxon>Pseudomonadati</taxon>
        <taxon>Myxococcota</taxon>
        <taxon>Polyangia</taxon>
        <taxon>Polyangiales</taxon>
        <taxon>Polyangiaceae</taxon>
        <taxon>Polyangium</taxon>
    </lineage>
</organism>
<dbReference type="AlphaFoldDB" id="A0A9X3X7C9"/>
<evidence type="ECO:0000313" key="4">
    <source>
        <dbReference type="EMBL" id="MDC3982711.1"/>
    </source>
</evidence>
<sequence>MTPHSLVPSILLVDDHPSNLLALEAVLEPLGMHLVRASSGKEALTHLLREEFAAIVLDVQMPDMDGFEVAGLIRRRERTKEVPIIFISAIHRDDTYHAKGYAHGAVDYIPKPFSPDILRAKVSTLADLWRRGEVTRLREAMQFERERAELVAREKRALAEAARTAAVLEAVVGRSPIGLAIVDADLRCERINAALARAMNCAPAEAHLGLPLAEILPEGPDTMALAEHVRKVFATGEPLFDVEVAWQAHRRALASFHPVCVEGRVERVALTVVDAKSRRVEG</sequence>
<comment type="caution">
    <text evidence="4">The sequence shown here is derived from an EMBL/GenBank/DDBJ whole genome shotgun (WGS) entry which is preliminary data.</text>
</comment>
<dbReference type="GO" id="GO:0000160">
    <property type="term" value="P:phosphorelay signal transduction system"/>
    <property type="evidence" value="ECO:0007669"/>
    <property type="project" value="InterPro"/>
</dbReference>
<name>A0A9X3X7C9_9BACT</name>
<dbReference type="InterPro" id="IPR035965">
    <property type="entry name" value="PAS-like_dom_sf"/>
</dbReference>
<keyword evidence="5" id="KW-1185">Reference proteome</keyword>
<dbReference type="PANTHER" id="PTHR44591">
    <property type="entry name" value="STRESS RESPONSE REGULATOR PROTEIN 1"/>
    <property type="match status" value="1"/>
</dbReference>
<dbReference type="Pfam" id="PF08448">
    <property type="entry name" value="PAS_4"/>
    <property type="match status" value="1"/>
</dbReference>
<dbReference type="EMBL" id="JAGTJJ010000009">
    <property type="protein sequence ID" value="MDC3982711.1"/>
    <property type="molecule type" value="Genomic_DNA"/>
</dbReference>
<evidence type="ECO:0000259" key="3">
    <source>
        <dbReference type="PROSITE" id="PS50110"/>
    </source>
</evidence>
<dbReference type="SUPFAM" id="SSF55785">
    <property type="entry name" value="PYP-like sensor domain (PAS domain)"/>
    <property type="match status" value="1"/>
</dbReference>
<dbReference type="InterPro" id="IPR050595">
    <property type="entry name" value="Bact_response_regulator"/>
</dbReference>
<gene>
    <name evidence="4" type="ORF">KEG57_19500</name>
</gene>
<dbReference type="InterPro" id="IPR001789">
    <property type="entry name" value="Sig_transdc_resp-reg_receiver"/>
</dbReference>
<feature type="modified residue" description="4-aspartylphosphate" evidence="2">
    <location>
        <position position="58"/>
    </location>
</feature>
<dbReference type="SMART" id="SM00448">
    <property type="entry name" value="REC"/>
    <property type="match status" value="1"/>
</dbReference>
<dbReference type="Proteomes" id="UP001151081">
    <property type="component" value="Unassembled WGS sequence"/>
</dbReference>
<proteinExistence type="predicted"/>
<feature type="domain" description="Response regulatory" evidence="3">
    <location>
        <begin position="9"/>
        <end position="126"/>
    </location>
</feature>
<dbReference type="Gene3D" id="3.30.450.20">
    <property type="entry name" value="PAS domain"/>
    <property type="match status" value="1"/>
</dbReference>
<dbReference type="PANTHER" id="PTHR44591:SF3">
    <property type="entry name" value="RESPONSE REGULATORY DOMAIN-CONTAINING PROTEIN"/>
    <property type="match status" value="1"/>
</dbReference>
<protein>
    <submittedName>
        <fullName evidence="4">Response regulator</fullName>
    </submittedName>
</protein>
<evidence type="ECO:0000256" key="1">
    <source>
        <dbReference type="ARBA" id="ARBA00022553"/>
    </source>
</evidence>